<dbReference type="PROSITE" id="PS51318">
    <property type="entry name" value="TAT"/>
    <property type="match status" value="1"/>
</dbReference>
<dbReference type="InterPro" id="IPR006311">
    <property type="entry name" value="TAT_signal"/>
</dbReference>
<protein>
    <recommendedName>
        <fullName evidence="4">Secreted protein</fullName>
    </recommendedName>
</protein>
<dbReference type="RefSeq" id="WP_267569626.1">
    <property type="nucleotide sequence ID" value="NZ_JAPNTZ010000023.1"/>
</dbReference>
<name>A0ABT4BEY3_9ACTN</name>
<evidence type="ECO:0000256" key="1">
    <source>
        <dbReference type="SAM" id="SignalP"/>
    </source>
</evidence>
<evidence type="ECO:0000313" key="3">
    <source>
        <dbReference type="Proteomes" id="UP001151002"/>
    </source>
</evidence>
<evidence type="ECO:0008006" key="4">
    <source>
        <dbReference type="Google" id="ProtNLM"/>
    </source>
</evidence>
<dbReference type="EMBL" id="JAPNTZ010000023">
    <property type="protein sequence ID" value="MCY1145037.1"/>
    <property type="molecule type" value="Genomic_DNA"/>
</dbReference>
<organism evidence="2 3">
    <name type="scientific">Paractinoplanes pyxinae</name>
    <dbReference type="NCBI Taxonomy" id="2997416"/>
    <lineage>
        <taxon>Bacteria</taxon>
        <taxon>Bacillati</taxon>
        <taxon>Actinomycetota</taxon>
        <taxon>Actinomycetes</taxon>
        <taxon>Micromonosporales</taxon>
        <taxon>Micromonosporaceae</taxon>
        <taxon>Paractinoplanes</taxon>
    </lineage>
</organism>
<sequence length="139" mass="14918">MSLRRSFFAAAAVAGLLSTAVAVAVTPSPAQAADNCTTSGAHTIATVFTRSRGIELRANTVSNRNLQCAWGRIVNGSPGDRVWVDRSWDGGNTWEQLSIKTIQTGGSIPTEPYNDAYKRMRACGHAAGYPSDVVCTIWW</sequence>
<dbReference type="Proteomes" id="UP001151002">
    <property type="component" value="Unassembled WGS sequence"/>
</dbReference>
<comment type="caution">
    <text evidence="2">The sequence shown here is derived from an EMBL/GenBank/DDBJ whole genome shotgun (WGS) entry which is preliminary data.</text>
</comment>
<keyword evidence="1" id="KW-0732">Signal</keyword>
<feature type="signal peptide" evidence="1">
    <location>
        <begin position="1"/>
        <end position="32"/>
    </location>
</feature>
<keyword evidence="3" id="KW-1185">Reference proteome</keyword>
<reference evidence="2" key="1">
    <citation type="submission" date="2022-11" db="EMBL/GenBank/DDBJ databases">
        <authorList>
            <person name="Somphong A."/>
            <person name="Phongsopitanun W."/>
        </authorList>
    </citation>
    <scope>NUCLEOTIDE SEQUENCE</scope>
    <source>
        <strain evidence="2">Pm04-4</strain>
    </source>
</reference>
<gene>
    <name evidence="2" type="ORF">OWR29_44160</name>
</gene>
<proteinExistence type="predicted"/>
<evidence type="ECO:0000313" key="2">
    <source>
        <dbReference type="EMBL" id="MCY1145037.1"/>
    </source>
</evidence>
<feature type="chain" id="PRO_5046076455" description="Secreted protein" evidence="1">
    <location>
        <begin position="33"/>
        <end position="139"/>
    </location>
</feature>
<accession>A0ABT4BEY3</accession>